<protein>
    <submittedName>
        <fullName evidence="3">Uncharacterized protein</fullName>
    </submittedName>
</protein>
<accession>A0A5M6CXG9</accession>
<keyword evidence="2" id="KW-0732">Signal</keyword>
<dbReference type="EMBL" id="VWOX01000027">
    <property type="protein sequence ID" value="KAA5538692.1"/>
    <property type="molecule type" value="Genomic_DNA"/>
</dbReference>
<dbReference type="NCBIfam" id="NF038032">
    <property type="entry name" value="CehA_McbA_metalo"/>
    <property type="match status" value="1"/>
</dbReference>
<dbReference type="RefSeq" id="WP_150079689.1">
    <property type="nucleotide sequence ID" value="NZ_VWOX01000027.1"/>
</dbReference>
<keyword evidence="4" id="KW-1185">Reference proteome</keyword>
<proteinExistence type="predicted"/>
<evidence type="ECO:0000313" key="4">
    <source>
        <dbReference type="Proteomes" id="UP000324479"/>
    </source>
</evidence>
<comment type="caution">
    <text evidence="3">The sequence shown here is derived from an EMBL/GenBank/DDBJ whole genome shotgun (WGS) entry which is preliminary data.</text>
</comment>
<sequence>MNPNRLFRPGLLSASWLAFSIASGSVLAHETESEWPSAAQLSEVQPALDGAVPFARRLITHFRNRLPADAMERLDQTNQQLEWMRRISEGQANTERKLQFWEQARVAEYFRWRAERTLLQLLRTLPDEQIVSLVFQAGADQPSNIGIVRFGAQHQTILLRVDRRTRAAPSGKSADTQPASPMRFSIHTWDWASEREGEHFRIDVASEGVTWLLLDLKNMPEGRHISYLSLHDFRADLPLQTIAMELETEPRGQLAVDVVDDEGESIPVLMRIEAHDGGELWEPAEALDLRPLLNDIVPHLSSTGRGYPFYLPGDRGGRYWIVKPPLEMPLPTGKWDISVIRGLEFEPLRETVSVDEGRWTRIRLQPKRWIEMPSRGWYSGDDHVHARLQTSEDARKLIDYTAAVDIHVANVLEMGDVMRTYYPQRGFGRSFRVHDGDHWVVPGQEDPRSVLGHAIGLNLQSRVRDVNRYLSNDWVADNIHRQGGLYGHTHVGPQACFVHREMALWTHHGIVDFNSIMQATLGTELFYDFLNLGFKMTASAGADTPYGGTIGAVRTYAYCGNRDSFTPDQWFAALKRGNTFVTNGPMLEFQVDGRLPGEEILVDDDRPLRVRAKAIGAAGWSAPRGLRLIKLGETVAEVSSEDALQTELSVELTVDSRHGFWIAAHATGHDGSEAHTTPVYVTREGFRHWNVTQVPQLIEKQLRTLDEIEAEVGKAKRLAEQSELDYWSRRTADQSDQVLEDVSAAREFYQRLKTQWSAESQRRDGG</sequence>
<organism evidence="3 4">
    <name type="scientific">Roseiconus nitratireducens</name>
    <dbReference type="NCBI Taxonomy" id="2605748"/>
    <lineage>
        <taxon>Bacteria</taxon>
        <taxon>Pseudomonadati</taxon>
        <taxon>Planctomycetota</taxon>
        <taxon>Planctomycetia</taxon>
        <taxon>Pirellulales</taxon>
        <taxon>Pirellulaceae</taxon>
        <taxon>Roseiconus</taxon>
    </lineage>
</organism>
<gene>
    <name evidence="3" type="ORF">FYK55_26625</name>
</gene>
<evidence type="ECO:0000256" key="1">
    <source>
        <dbReference type="SAM" id="Coils"/>
    </source>
</evidence>
<feature type="coiled-coil region" evidence="1">
    <location>
        <begin position="698"/>
        <end position="725"/>
    </location>
</feature>
<reference evidence="3 4" key="1">
    <citation type="submission" date="2019-08" db="EMBL/GenBank/DDBJ databases">
        <authorList>
            <person name="Dhanesh K."/>
            <person name="Kumar G."/>
            <person name="Sasikala C."/>
            <person name="Venkata Ramana C."/>
        </authorList>
    </citation>
    <scope>NUCLEOTIDE SEQUENCE [LARGE SCALE GENOMIC DNA]</scope>
    <source>
        <strain evidence="3 4">JC645</strain>
    </source>
</reference>
<feature type="signal peptide" evidence="2">
    <location>
        <begin position="1"/>
        <end position="28"/>
    </location>
</feature>
<dbReference type="AlphaFoldDB" id="A0A5M6CXG9"/>
<evidence type="ECO:0000256" key="2">
    <source>
        <dbReference type="SAM" id="SignalP"/>
    </source>
</evidence>
<name>A0A5M6CXG9_9BACT</name>
<feature type="chain" id="PRO_5024332499" evidence="2">
    <location>
        <begin position="29"/>
        <end position="766"/>
    </location>
</feature>
<keyword evidence="1" id="KW-0175">Coiled coil</keyword>
<evidence type="ECO:0000313" key="3">
    <source>
        <dbReference type="EMBL" id="KAA5538692.1"/>
    </source>
</evidence>
<dbReference type="Proteomes" id="UP000324479">
    <property type="component" value="Unassembled WGS sequence"/>
</dbReference>